<evidence type="ECO:0000313" key="8">
    <source>
        <dbReference type="Proteomes" id="UP001528920"/>
    </source>
</evidence>
<dbReference type="RefSeq" id="WP_275108916.1">
    <property type="nucleotide sequence ID" value="NZ_JAKJSC010000001.1"/>
</dbReference>
<gene>
    <name evidence="7" type="ORF">L3049_06095</name>
</gene>
<dbReference type="InterPro" id="IPR007627">
    <property type="entry name" value="RNA_pol_sigma70_r2"/>
</dbReference>
<keyword evidence="8" id="KW-1185">Reference proteome</keyword>
<dbReference type="InterPro" id="IPR013325">
    <property type="entry name" value="RNA_pol_sigma_r2"/>
</dbReference>
<proteinExistence type="inferred from homology"/>
<dbReference type="PANTHER" id="PTHR43133:SF46">
    <property type="entry name" value="RNA POLYMERASE SIGMA-70 FACTOR ECF SUBFAMILY"/>
    <property type="match status" value="1"/>
</dbReference>
<dbReference type="Pfam" id="PF08281">
    <property type="entry name" value="Sigma70_r4_2"/>
    <property type="match status" value="1"/>
</dbReference>
<dbReference type="InterPro" id="IPR014284">
    <property type="entry name" value="RNA_pol_sigma-70_dom"/>
</dbReference>
<evidence type="ECO:0000259" key="6">
    <source>
        <dbReference type="Pfam" id="PF08281"/>
    </source>
</evidence>
<evidence type="ECO:0000259" key="5">
    <source>
        <dbReference type="Pfam" id="PF04542"/>
    </source>
</evidence>
<dbReference type="Pfam" id="PF04542">
    <property type="entry name" value="Sigma70_r2"/>
    <property type="match status" value="1"/>
</dbReference>
<dbReference type="InterPro" id="IPR036388">
    <property type="entry name" value="WH-like_DNA-bd_sf"/>
</dbReference>
<evidence type="ECO:0000256" key="2">
    <source>
        <dbReference type="ARBA" id="ARBA00023015"/>
    </source>
</evidence>
<protein>
    <submittedName>
        <fullName evidence="7">Sigma-70 family RNA polymerase sigma factor</fullName>
    </submittedName>
</protein>
<keyword evidence="3" id="KW-0731">Sigma factor</keyword>
<accession>A0ABT5VQ63</accession>
<dbReference type="CDD" id="cd06171">
    <property type="entry name" value="Sigma70_r4"/>
    <property type="match status" value="1"/>
</dbReference>
<comment type="caution">
    <text evidence="7">The sequence shown here is derived from an EMBL/GenBank/DDBJ whole genome shotgun (WGS) entry which is preliminary data.</text>
</comment>
<feature type="domain" description="RNA polymerase sigma-70 region 2" evidence="5">
    <location>
        <begin position="16"/>
        <end position="72"/>
    </location>
</feature>
<dbReference type="Gene3D" id="1.10.1740.10">
    <property type="match status" value="1"/>
</dbReference>
<evidence type="ECO:0000256" key="3">
    <source>
        <dbReference type="ARBA" id="ARBA00023082"/>
    </source>
</evidence>
<dbReference type="InterPro" id="IPR039425">
    <property type="entry name" value="RNA_pol_sigma-70-like"/>
</dbReference>
<dbReference type="SUPFAM" id="SSF88659">
    <property type="entry name" value="Sigma3 and sigma4 domains of RNA polymerase sigma factors"/>
    <property type="match status" value="1"/>
</dbReference>
<evidence type="ECO:0000256" key="4">
    <source>
        <dbReference type="ARBA" id="ARBA00023163"/>
    </source>
</evidence>
<sequence>MTEKEFKQFYDKIFDGLRSYLYYRSGNLELATDLAQDTLLELWEKQTKNEGEKTVGFAYKIANDLFISRYRKSLVEAKYINSLEFEFMDISPEKVLEFKELKEKYEQTLAEMDERQRVVFLMSRLEGLKYREIAERLDISIKTVEKRMTGALFTFREVLKVLYYFLIFSSSFESLKLVGNYIKMHVG</sequence>
<dbReference type="EMBL" id="JAKJSC010000001">
    <property type="protein sequence ID" value="MDE5417574.1"/>
    <property type="molecule type" value="Genomic_DNA"/>
</dbReference>
<evidence type="ECO:0000256" key="1">
    <source>
        <dbReference type="ARBA" id="ARBA00010641"/>
    </source>
</evidence>
<keyword evidence="2" id="KW-0805">Transcription regulation</keyword>
<comment type="similarity">
    <text evidence="1">Belongs to the sigma-70 factor family. ECF subfamily.</text>
</comment>
<keyword evidence="4" id="KW-0804">Transcription</keyword>
<dbReference type="InterPro" id="IPR013324">
    <property type="entry name" value="RNA_pol_sigma_r3/r4-like"/>
</dbReference>
<dbReference type="Proteomes" id="UP001528920">
    <property type="component" value="Unassembled WGS sequence"/>
</dbReference>
<evidence type="ECO:0000313" key="7">
    <source>
        <dbReference type="EMBL" id="MDE5417574.1"/>
    </source>
</evidence>
<dbReference type="Gene3D" id="1.10.10.10">
    <property type="entry name" value="Winged helix-like DNA-binding domain superfamily/Winged helix DNA-binding domain"/>
    <property type="match status" value="1"/>
</dbReference>
<organism evidence="7 8">
    <name type="scientific">Paralabilibaculum antarcticum</name>
    <dbReference type="NCBI Taxonomy" id="2912572"/>
    <lineage>
        <taxon>Bacteria</taxon>
        <taxon>Pseudomonadati</taxon>
        <taxon>Bacteroidota</taxon>
        <taxon>Bacteroidia</taxon>
        <taxon>Marinilabiliales</taxon>
        <taxon>Marinifilaceae</taxon>
        <taxon>Paralabilibaculum</taxon>
    </lineage>
</organism>
<feature type="domain" description="RNA polymerase sigma factor 70 region 4 type 2" evidence="6">
    <location>
        <begin position="103"/>
        <end position="149"/>
    </location>
</feature>
<dbReference type="InterPro" id="IPR013249">
    <property type="entry name" value="RNA_pol_sigma70_r4_t2"/>
</dbReference>
<dbReference type="NCBIfam" id="TIGR02937">
    <property type="entry name" value="sigma70-ECF"/>
    <property type="match status" value="1"/>
</dbReference>
<dbReference type="SUPFAM" id="SSF88946">
    <property type="entry name" value="Sigma2 domain of RNA polymerase sigma factors"/>
    <property type="match status" value="1"/>
</dbReference>
<name>A0ABT5VQ63_9BACT</name>
<reference evidence="7 8" key="1">
    <citation type="submission" date="2022-01" db="EMBL/GenBank/DDBJ databases">
        <title>Labilibaculum sp. nov, a marine bacterium isolated from Antarctica.</title>
        <authorList>
            <person name="Dai W."/>
        </authorList>
    </citation>
    <scope>NUCLEOTIDE SEQUENCE [LARGE SCALE GENOMIC DNA]</scope>
    <source>
        <strain evidence="7 8">DW002</strain>
    </source>
</reference>
<dbReference type="PANTHER" id="PTHR43133">
    <property type="entry name" value="RNA POLYMERASE ECF-TYPE SIGMA FACTO"/>
    <property type="match status" value="1"/>
</dbReference>